<dbReference type="AlphaFoldDB" id="A0AAD9DJD9"/>
<feature type="compositionally biased region" description="Polar residues" evidence="1">
    <location>
        <begin position="201"/>
        <end position="213"/>
    </location>
</feature>
<proteinExistence type="predicted"/>
<dbReference type="SUPFAM" id="SSF50249">
    <property type="entry name" value="Nucleic acid-binding proteins"/>
    <property type="match status" value="1"/>
</dbReference>
<accession>A0AAD9DJD9</accession>
<feature type="compositionally biased region" description="Basic residues" evidence="1">
    <location>
        <begin position="175"/>
        <end position="200"/>
    </location>
</feature>
<dbReference type="InterPro" id="IPR012340">
    <property type="entry name" value="NA-bd_OB-fold"/>
</dbReference>
<dbReference type="PANTHER" id="PTHR31472">
    <property type="entry name" value="OS05G0244600 PROTEIN"/>
    <property type="match status" value="1"/>
</dbReference>
<protein>
    <recommendedName>
        <fullName evidence="2">Single-stranded DNA binding protein Ssb-like OB fold domain-containing protein</fullName>
    </recommendedName>
</protein>
<dbReference type="EMBL" id="JATAAI010000002">
    <property type="protein sequence ID" value="KAK1747673.1"/>
    <property type="molecule type" value="Genomic_DNA"/>
</dbReference>
<dbReference type="Proteomes" id="UP001224775">
    <property type="component" value="Unassembled WGS sequence"/>
</dbReference>
<dbReference type="PANTHER" id="PTHR31472:SF5">
    <property type="entry name" value="OS05G0244600 PROTEIN"/>
    <property type="match status" value="1"/>
</dbReference>
<evidence type="ECO:0000313" key="4">
    <source>
        <dbReference type="Proteomes" id="UP001224775"/>
    </source>
</evidence>
<dbReference type="Gene3D" id="2.40.50.140">
    <property type="entry name" value="Nucleic acid-binding proteins"/>
    <property type="match status" value="1"/>
</dbReference>
<evidence type="ECO:0000256" key="1">
    <source>
        <dbReference type="SAM" id="MobiDB-lite"/>
    </source>
</evidence>
<feature type="region of interest" description="Disordered" evidence="1">
    <location>
        <begin position="147"/>
        <end position="222"/>
    </location>
</feature>
<evidence type="ECO:0000313" key="3">
    <source>
        <dbReference type="EMBL" id="KAK1747673.1"/>
    </source>
</evidence>
<keyword evidence="4" id="KW-1185">Reference proteome</keyword>
<reference evidence="3" key="1">
    <citation type="submission" date="2023-06" db="EMBL/GenBank/DDBJ databases">
        <title>Survivors Of The Sea: Transcriptome response of Skeletonema marinoi to long-term dormancy.</title>
        <authorList>
            <person name="Pinder M.I.M."/>
            <person name="Kourtchenko O."/>
            <person name="Robertson E.K."/>
            <person name="Larsson T."/>
            <person name="Maumus F."/>
            <person name="Osuna-Cruz C.M."/>
            <person name="Vancaester E."/>
            <person name="Stenow R."/>
            <person name="Vandepoele K."/>
            <person name="Ploug H."/>
            <person name="Bruchert V."/>
            <person name="Godhe A."/>
            <person name="Topel M."/>
        </authorList>
    </citation>
    <scope>NUCLEOTIDE SEQUENCE</scope>
    <source>
        <strain evidence="3">R05AC</strain>
    </source>
</reference>
<name>A0AAD9DJD9_9STRA</name>
<dbReference type="Pfam" id="PF21473">
    <property type="entry name" value="OB_Ssb-like"/>
    <property type="match status" value="1"/>
</dbReference>
<dbReference type="InterPro" id="IPR048970">
    <property type="entry name" value="OB_Ssb-like"/>
</dbReference>
<gene>
    <name evidence="3" type="ORF">QTG54_001636</name>
</gene>
<evidence type="ECO:0000259" key="2">
    <source>
        <dbReference type="Pfam" id="PF21473"/>
    </source>
</evidence>
<comment type="caution">
    <text evidence="3">The sequence shown here is derived from an EMBL/GenBank/DDBJ whole genome shotgun (WGS) entry which is preliminary data.</text>
</comment>
<feature type="domain" description="Single-stranded DNA binding protein Ssb-like OB fold" evidence="2">
    <location>
        <begin position="22"/>
        <end position="114"/>
    </location>
</feature>
<sequence>MRSSSCSHSSLSLAKYHHQSRLQPPRDGFNLCVRVGKVELVVDKSRVDGSRVLVAEVEVGDESGSVSLRARDEQIDLLQRVSSDAGAIVLRNCTMELYQGKHLRLAVSKWGKLSVYPDGIDSTPSPPTRIDQEINFSLVDLNLIATSKSPSPMPTHVSRPQQRPHWHQGESTRRGSPRHQYYRGRGGRHQLQHNPQRRPRSVSNASSGQQQLFHQPPGSPQHFVHYQQYAGDEGSVYSYHSQQQEQTFHRSTNTGNRTITLITSTHVSRISCMSSTDSNNSMNINFTCYKDSRSLNVGCFSTNSFKISITKWLSQA</sequence>
<organism evidence="3 4">
    <name type="scientific">Skeletonema marinoi</name>
    <dbReference type="NCBI Taxonomy" id="267567"/>
    <lineage>
        <taxon>Eukaryota</taxon>
        <taxon>Sar</taxon>
        <taxon>Stramenopiles</taxon>
        <taxon>Ochrophyta</taxon>
        <taxon>Bacillariophyta</taxon>
        <taxon>Coscinodiscophyceae</taxon>
        <taxon>Thalassiosirophycidae</taxon>
        <taxon>Thalassiosirales</taxon>
        <taxon>Skeletonemataceae</taxon>
        <taxon>Skeletonema</taxon>
        <taxon>Skeletonema marinoi-dohrnii complex</taxon>
    </lineage>
</organism>